<comment type="catalytic activity">
    <reaction evidence="12">
        <text>N-acetyl-L-glutamate + ATP = N-acetyl-L-glutamyl 5-phosphate + ADP</text>
        <dbReference type="Rhea" id="RHEA:14629"/>
        <dbReference type="ChEBI" id="CHEBI:30616"/>
        <dbReference type="ChEBI" id="CHEBI:44337"/>
        <dbReference type="ChEBI" id="CHEBI:57936"/>
        <dbReference type="ChEBI" id="CHEBI:456216"/>
        <dbReference type="EC" id="2.7.2.8"/>
    </reaction>
</comment>
<evidence type="ECO:0000256" key="9">
    <source>
        <dbReference type="ARBA" id="ARBA00022840"/>
    </source>
</evidence>
<evidence type="ECO:0000256" key="3">
    <source>
        <dbReference type="ARBA" id="ARBA00021197"/>
    </source>
</evidence>
<dbReference type="AlphaFoldDB" id="A0A0F3PF32"/>
<dbReference type="InterPro" id="IPR001048">
    <property type="entry name" value="Asp/Glu/Uridylate_kinase"/>
</dbReference>
<evidence type="ECO:0000259" key="13">
    <source>
        <dbReference type="Pfam" id="PF00696"/>
    </source>
</evidence>
<name>A0A0F3PF32_RICRH</name>
<evidence type="ECO:0000256" key="1">
    <source>
        <dbReference type="ARBA" id="ARBA00004828"/>
    </source>
</evidence>
<evidence type="ECO:0000256" key="10">
    <source>
        <dbReference type="ARBA" id="ARBA00030178"/>
    </source>
</evidence>
<evidence type="ECO:0000256" key="8">
    <source>
        <dbReference type="ARBA" id="ARBA00022777"/>
    </source>
</evidence>
<keyword evidence="7" id="KW-0547">Nucleotide-binding</keyword>
<dbReference type="InterPro" id="IPR036393">
    <property type="entry name" value="AceGlu_kinase-like_sf"/>
</dbReference>
<proteinExistence type="predicted"/>
<sequence>MKNQAIVLKLPATIIIDDKLFTAFIESVRLLEMCGAKIYIVHDHIDLRSSFLISQIDENFSQKISKISDYSSLNNPIIMEILSSYVNKLIVTKLSSIGCYAVGISGKDANLLQAKKSKLSHRKIVNHDVINIGFLSEPIMINPEILLNFADNNIIPVIAPFASDDQEKTHLLNVNLTIAAIASALSAEHLILPYEILQVSETFPYNIKIRDINLLKSMLDDSNNFIEEALIKIAVNALENNNGYVHFVNSEAPNSILSTMFDININ</sequence>
<dbReference type="EC" id="2.7.2.8" evidence="2"/>
<evidence type="ECO:0000256" key="4">
    <source>
        <dbReference type="ARBA" id="ARBA00022571"/>
    </source>
</evidence>
<evidence type="ECO:0000256" key="6">
    <source>
        <dbReference type="ARBA" id="ARBA00022679"/>
    </source>
</evidence>
<feature type="domain" description="Aspartate/glutamate/uridylate kinase" evidence="13">
    <location>
        <begin position="6"/>
        <end position="194"/>
    </location>
</feature>
<dbReference type="Pfam" id="PF00696">
    <property type="entry name" value="AA_kinase"/>
    <property type="match status" value="1"/>
</dbReference>
<evidence type="ECO:0000313" key="15">
    <source>
        <dbReference type="Proteomes" id="UP000033591"/>
    </source>
</evidence>
<comment type="caution">
    <text evidence="14">The sequence shown here is derived from an EMBL/GenBank/DDBJ whole genome shotgun (WGS) entry which is preliminary data.</text>
</comment>
<dbReference type="PANTHER" id="PTHR23342:SF0">
    <property type="entry name" value="N-ACETYLGLUTAMATE SYNTHASE, MITOCHONDRIAL"/>
    <property type="match status" value="1"/>
</dbReference>
<evidence type="ECO:0000256" key="2">
    <source>
        <dbReference type="ARBA" id="ARBA00013065"/>
    </source>
</evidence>
<dbReference type="Gene3D" id="3.40.1160.10">
    <property type="entry name" value="Acetylglutamate kinase-like"/>
    <property type="match status" value="1"/>
</dbReference>
<dbReference type="GO" id="GO:0005737">
    <property type="term" value="C:cytoplasm"/>
    <property type="evidence" value="ECO:0007669"/>
    <property type="project" value="InterPro"/>
</dbReference>
<keyword evidence="5" id="KW-0028">Amino-acid biosynthesis</keyword>
<evidence type="ECO:0000256" key="11">
    <source>
        <dbReference type="ARBA" id="ARBA00030639"/>
    </source>
</evidence>
<dbReference type="GO" id="GO:0005524">
    <property type="term" value="F:ATP binding"/>
    <property type="evidence" value="ECO:0007669"/>
    <property type="project" value="UniProtKB-KW"/>
</dbReference>
<keyword evidence="9" id="KW-0067">ATP-binding</keyword>
<comment type="pathway">
    <text evidence="1">Amino-acid biosynthesis; L-arginine biosynthesis; N(2)-acetyl-L-ornithine from L-glutamate: step 2/4.</text>
</comment>
<reference evidence="14 15" key="1">
    <citation type="submission" date="2015-01" db="EMBL/GenBank/DDBJ databases">
        <title>Genome Sequencing of Rickettsiales.</title>
        <authorList>
            <person name="Daugherty S.C."/>
            <person name="Su Q."/>
            <person name="Abolude K."/>
            <person name="Beier-Sexton M."/>
            <person name="Carlyon J.A."/>
            <person name="Carter R."/>
            <person name="Day N.P."/>
            <person name="Dumler S.J."/>
            <person name="Dyachenko V."/>
            <person name="Godinez A."/>
            <person name="Kurtti T.J."/>
            <person name="Lichay M."/>
            <person name="Mullins K.E."/>
            <person name="Ott S."/>
            <person name="Pappas-Brown V."/>
            <person name="Paris D.H."/>
            <person name="Patel P."/>
            <person name="Richards A.L."/>
            <person name="Sadzewicz L."/>
            <person name="Sears K."/>
            <person name="Seidman D."/>
            <person name="Sengamalay N."/>
            <person name="Stenos J."/>
            <person name="Tallon L.J."/>
            <person name="Vincent G."/>
            <person name="Fraser C.M."/>
            <person name="Munderloh U."/>
            <person name="Dunning-Hotopp J.C."/>
        </authorList>
    </citation>
    <scope>NUCLEOTIDE SEQUENCE [LARGE SCALE GENOMIC DNA]</scope>
    <source>
        <strain evidence="14 15">Ect</strain>
    </source>
</reference>
<evidence type="ECO:0000256" key="12">
    <source>
        <dbReference type="ARBA" id="ARBA00048141"/>
    </source>
</evidence>
<keyword evidence="4" id="KW-0055">Arginine biosynthesis</keyword>
<gene>
    <name evidence="14" type="ORF">RMAECT_0557</name>
</gene>
<dbReference type="GO" id="GO:0006526">
    <property type="term" value="P:L-arginine biosynthetic process"/>
    <property type="evidence" value="ECO:0007669"/>
    <property type="project" value="UniProtKB-KW"/>
</dbReference>
<dbReference type="PANTHER" id="PTHR23342">
    <property type="entry name" value="N-ACETYLGLUTAMATE SYNTHASE"/>
    <property type="match status" value="1"/>
</dbReference>
<accession>A0A0F3PF32</accession>
<dbReference type="PATRIC" id="fig|1359199.3.peg.545"/>
<dbReference type="SUPFAM" id="SSF53633">
    <property type="entry name" value="Carbamate kinase-like"/>
    <property type="match status" value="1"/>
</dbReference>
<evidence type="ECO:0000313" key="14">
    <source>
        <dbReference type="EMBL" id="KJV78970.1"/>
    </source>
</evidence>
<dbReference type="InterPro" id="IPR004662">
    <property type="entry name" value="AcgluKinase_fam"/>
</dbReference>
<keyword evidence="6" id="KW-0808">Transferase</keyword>
<dbReference type="EMBL" id="LAOC01000001">
    <property type="protein sequence ID" value="KJV78970.1"/>
    <property type="molecule type" value="Genomic_DNA"/>
</dbReference>
<protein>
    <recommendedName>
        <fullName evidence="3">Acetylglutamate kinase</fullName>
        <ecNumber evidence="2">2.7.2.8</ecNumber>
    </recommendedName>
    <alternativeName>
        <fullName evidence="10">N-acetyl-L-glutamate 5-phosphotransferase</fullName>
    </alternativeName>
    <alternativeName>
        <fullName evidence="11">NAG kinase</fullName>
    </alternativeName>
</protein>
<organism evidence="14 15">
    <name type="scientific">Rickettsia rhipicephali str. Ect</name>
    <dbReference type="NCBI Taxonomy" id="1359199"/>
    <lineage>
        <taxon>Bacteria</taxon>
        <taxon>Pseudomonadati</taxon>
        <taxon>Pseudomonadota</taxon>
        <taxon>Alphaproteobacteria</taxon>
        <taxon>Rickettsiales</taxon>
        <taxon>Rickettsiaceae</taxon>
        <taxon>Rickettsieae</taxon>
        <taxon>Rickettsia</taxon>
        <taxon>spotted fever group</taxon>
    </lineage>
</organism>
<keyword evidence="8 14" id="KW-0418">Kinase</keyword>
<evidence type="ECO:0000256" key="7">
    <source>
        <dbReference type="ARBA" id="ARBA00022741"/>
    </source>
</evidence>
<dbReference type="Proteomes" id="UP000033591">
    <property type="component" value="Unassembled WGS sequence"/>
</dbReference>
<evidence type="ECO:0000256" key="5">
    <source>
        <dbReference type="ARBA" id="ARBA00022605"/>
    </source>
</evidence>
<dbReference type="GO" id="GO:0003991">
    <property type="term" value="F:acetylglutamate kinase activity"/>
    <property type="evidence" value="ECO:0007669"/>
    <property type="project" value="UniProtKB-EC"/>
</dbReference>
<dbReference type="PIRSF" id="PIRSF000728">
    <property type="entry name" value="NAGK"/>
    <property type="match status" value="1"/>
</dbReference>